<name>A0A1M6AU54_9CLOT</name>
<organism evidence="10 11">
    <name type="scientific">Clostridium intestinale DSM 6191</name>
    <dbReference type="NCBI Taxonomy" id="1121320"/>
    <lineage>
        <taxon>Bacteria</taxon>
        <taxon>Bacillati</taxon>
        <taxon>Bacillota</taxon>
        <taxon>Clostridia</taxon>
        <taxon>Eubacteriales</taxon>
        <taxon>Clostridiaceae</taxon>
        <taxon>Clostridium</taxon>
    </lineage>
</organism>
<keyword evidence="4 8" id="KW-0028">Amino-acid biosynthesis</keyword>
<evidence type="ECO:0000256" key="3">
    <source>
        <dbReference type="ARBA" id="ARBA00013085"/>
    </source>
</evidence>
<protein>
    <recommendedName>
        <fullName evidence="3 8">Histidinol-phosphatase</fullName>
        <shortName evidence="8">HolPase</shortName>
        <ecNumber evidence="3 8">3.1.3.15</ecNumber>
    </recommendedName>
</protein>
<dbReference type="GO" id="GO:0000105">
    <property type="term" value="P:L-histidine biosynthetic process"/>
    <property type="evidence" value="ECO:0007669"/>
    <property type="project" value="UniProtKB-UniRule"/>
</dbReference>
<evidence type="ECO:0000256" key="2">
    <source>
        <dbReference type="ARBA" id="ARBA00009152"/>
    </source>
</evidence>
<evidence type="ECO:0000256" key="4">
    <source>
        <dbReference type="ARBA" id="ARBA00022605"/>
    </source>
</evidence>
<dbReference type="InterPro" id="IPR010140">
    <property type="entry name" value="Histidinol_P_phosphatase_HisJ"/>
</dbReference>
<evidence type="ECO:0000256" key="5">
    <source>
        <dbReference type="ARBA" id="ARBA00022801"/>
    </source>
</evidence>
<dbReference type="EMBL" id="FQXU01000013">
    <property type="protein sequence ID" value="SHI39957.1"/>
    <property type="molecule type" value="Genomic_DNA"/>
</dbReference>
<dbReference type="EC" id="3.1.3.15" evidence="3 8"/>
<dbReference type="UniPathway" id="UPA00031">
    <property type="reaction ID" value="UER00013"/>
</dbReference>
<gene>
    <name evidence="10" type="ORF">SAMN02745941_03760</name>
</gene>
<dbReference type="PANTHER" id="PTHR21039:SF0">
    <property type="entry name" value="HISTIDINOL-PHOSPHATASE"/>
    <property type="match status" value="1"/>
</dbReference>
<proteinExistence type="inferred from homology"/>
<sequence>MYKYNDYHLHSKFSFDSKEDIKNIILKAKDKHIKEICLTEHFSMIEANVSYGFLDFEEYAQEISKYNSTNNDINIKLGLEIGEGHLRIKEIDDYLKGKPIDFIIGSLHRIDNIGVINHIEEKDIDEVYKNYFLEMYELADTSEYDVLGHMDLVQRYAWNKYSRYNYLDYLDLIDNLLKKVIEKGKGIEINTSILKTRNDFMPKLDIVKRYKELGGEIITVGSDAHSADRVGEGIEYVYEFLKEINFNYIATYDKRKVTLIPL</sequence>
<dbReference type="InterPro" id="IPR003141">
    <property type="entry name" value="Pol/His_phosphatase_N"/>
</dbReference>
<dbReference type="AlphaFoldDB" id="A0A1M6AU54"/>
<evidence type="ECO:0000256" key="7">
    <source>
        <dbReference type="ARBA" id="ARBA00049158"/>
    </source>
</evidence>
<dbReference type="SMART" id="SM00481">
    <property type="entry name" value="POLIIIAc"/>
    <property type="match status" value="1"/>
</dbReference>
<dbReference type="Proteomes" id="UP000184241">
    <property type="component" value="Unassembled WGS sequence"/>
</dbReference>
<dbReference type="RefSeq" id="WP_073022061.1">
    <property type="nucleotide sequence ID" value="NZ_FQXU01000013.1"/>
</dbReference>
<dbReference type="Gene3D" id="3.20.20.140">
    <property type="entry name" value="Metal-dependent hydrolases"/>
    <property type="match status" value="1"/>
</dbReference>
<comment type="catalytic activity">
    <reaction evidence="7 8">
        <text>L-histidinol phosphate + H2O = L-histidinol + phosphate</text>
        <dbReference type="Rhea" id="RHEA:14465"/>
        <dbReference type="ChEBI" id="CHEBI:15377"/>
        <dbReference type="ChEBI" id="CHEBI:43474"/>
        <dbReference type="ChEBI" id="CHEBI:57699"/>
        <dbReference type="ChEBI" id="CHEBI:57980"/>
        <dbReference type="EC" id="3.1.3.15"/>
    </reaction>
</comment>
<dbReference type="SUPFAM" id="SSF89550">
    <property type="entry name" value="PHP domain-like"/>
    <property type="match status" value="1"/>
</dbReference>
<comment type="pathway">
    <text evidence="1 8">Amino-acid biosynthesis; L-histidine biosynthesis; L-histidine from 5-phospho-alpha-D-ribose 1-diphosphate: step 8/9.</text>
</comment>
<comment type="similarity">
    <text evidence="2 8">Belongs to the PHP hydrolase family. HisK subfamily.</text>
</comment>
<dbReference type="PANTHER" id="PTHR21039">
    <property type="entry name" value="HISTIDINOL PHOSPHATASE-RELATED"/>
    <property type="match status" value="1"/>
</dbReference>
<dbReference type="GO" id="GO:0004401">
    <property type="term" value="F:histidinol-phosphatase activity"/>
    <property type="evidence" value="ECO:0007669"/>
    <property type="project" value="UniProtKB-UniRule"/>
</dbReference>
<dbReference type="NCBIfam" id="TIGR01856">
    <property type="entry name" value="hisJ_fam"/>
    <property type="match status" value="1"/>
</dbReference>
<accession>A0A1M6AU54</accession>
<evidence type="ECO:0000313" key="11">
    <source>
        <dbReference type="Proteomes" id="UP000184241"/>
    </source>
</evidence>
<dbReference type="Pfam" id="PF02811">
    <property type="entry name" value="PHP"/>
    <property type="match status" value="1"/>
</dbReference>
<dbReference type="InterPro" id="IPR016195">
    <property type="entry name" value="Pol/histidinol_Pase-like"/>
</dbReference>
<dbReference type="InterPro" id="IPR004013">
    <property type="entry name" value="PHP_dom"/>
</dbReference>
<reference evidence="10 11" key="1">
    <citation type="submission" date="2016-11" db="EMBL/GenBank/DDBJ databases">
        <authorList>
            <person name="Jaros S."/>
            <person name="Januszkiewicz K."/>
            <person name="Wedrychowicz H."/>
        </authorList>
    </citation>
    <scope>NUCLEOTIDE SEQUENCE [LARGE SCALE GENOMIC DNA]</scope>
    <source>
        <strain evidence="10 11">DSM 6191</strain>
    </source>
</reference>
<keyword evidence="6 8" id="KW-0368">Histidine biosynthesis</keyword>
<evidence type="ECO:0000256" key="8">
    <source>
        <dbReference type="RuleBase" id="RU366003"/>
    </source>
</evidence>
<evidence type="ECO:0000256" key="6">
    <source>
        <dbReference type="ARBA" id="ARBA00023102"/>
    </source>
</evidence>
<evidence type="ECO:0000313" key="10">
    <source>
        <dbReference type="EMBL" id="SHI39957.1"/>
    </source>
</evidence>
<evidence type="ECO:0000256" key="1">
    <source>
        <dbReference type="ARBA" id="ARBA00004970"/>
    </source>
</evidence>
<feature type="domain" description="Polymerase/histidinol phosphatase N-terminal" evidence="9">
    <location>
        <begin position="5"/>
        <end position="85"/>
    </location>
</feature>
<keyword evidence="5 8" id="KW-0378">Hydrolase</keyword>
<dbReference type="GO" id="GO:0005737">
    <property type="term" value="C:cytoplasm"/>
    <property type="evidence" value="ECO:0007669"/>
    <property type="project" value="TreeGrafter"/>
</dbReference>
<evidence type="ECO:0000259" key="9">
    <source>
        <dbReference type="SMART" id="SM00481"/>
    </source>
</evidence>